<dbReference type="Gene3D" id="3.30.428.10">
    <property type="entry name" value="HIT-like"/>
    <property type="match status" value="1"/>
</dbReference>
<dbReference type="InterPro" id="IPR011146">
    <property type="entry name" value="HIT-like"/>
</dbReference>
<dbReference type="PANTHER" id="PTHR46648:SF1">
    <property type="entry name" value="ADENOSINE 5'-MONOPHOSPHORAMIDASE HNT1"/>
    <property type="match status" value="1"/>
</dbReference>
<proteinExistence type="predicted"/>
<sequence>MATLFTKIIDGELPGVFVWRDEKCVAFLSINPAQPGHTLVVPREEIDHWIDLNPDLLNHLSAVAQTIAQAQQSVYSPAKIGLLVAGLEVPHVHLHVIPIVNGEADLHLDQPNPTTAEALEAEADKIRGALRAAGATGVSD</sequence>
<name>A0A6J7NBV7_9ZZZZ</name>
<accession>A0A6J7NBV7</accession>
<dbReference type="PROSITE" id="PS51084">
    <property type="entry name" value="HIT_2"/>
    <property type="match status" value="1"/>
</dbReference>
<evidence type="ECO:0000313" key="2">
    <source>
        <dbReference type="EMBL" id="CAB4989745.1"/>
    </source>
</evidence>
<reference evidence="2" key="1">
    <citation type="submission" date="2020-05" db="EMBL/GenBank/DDBJ databases">
        <authorList>
            <person name="Chiriac C."/>
            <person name="Salcher M."/>
            <person name="Ghai R."/>
            <person name="Kavagutti S V."/>
        </authorList>
    </citation>
    <scope>NUCLEOTIDE SEQUENCE</scope>
</reference>
<dbReference type="SUPFAM" id="SSF54197">
    <property type="entry name" value="HIT-like"/>
    <property type="match status" value="1"/>
</dbReference>
<dbReference type="InterPro" id="IPR001310">
    <property type="entry name" value="Histidine_triad_HIT"/>
</dbReference>
<gene>
    <name evidence="2" type="ORF">UFOPK3897_01661</name>
</gene>
<dbReference type="Pfam" id="PF01230">
    <property type="entry name" value="HIT"/>
    <property type="match status" value="1"/>
</dbReference>
<feature type="domain" description="HIT" evidence="1">
    <location>
        <begin position="4"/>
        <end position="106"/>
    </location>
</feature>
<dbReference type="EMBL" id="CAFBOF010000069">
    <property type="protein sequence ID" value="CAB4989745.1"/>
    <property type="molecule type" value="Genomic_DNA"/>
</dbReference>
<evidence type="ECO:0000259" key="1">
    <source>
        <dbReference type="PROSITE" id="PS51084"/>
    </source>
</evidence>
<dbReference type="InterPro" id="IPR036265">
    <property type="entry name" value="HIT-like_sf"/>
</dbReference>
<dbReference type="GO" id="GO:0009117">
    <property type="term" value="P:nucleotide metabolic process"/>
    <property type="evidence" value="ECO:0007669"/>
    <property type="project" value="TreeGrafter"/>
</dbReference>
<dbReference type="PANTHER" id="PTHR46648">
    <property type="entry name" value="HIT FAMILY PROTEIN 1"/>
    <property type="match status" value="1"/>
</dbReference>
<organism evidence="2">
    <name type="scientific">freshwater metagenome</name>
    <dbReference type="NCBI Taxonomy" id="449393"/>
    <lineage>
        <taxon>unclassified sequences</taxon>
        <taxon>metagenomes</taxon>
        <taxon>ecological metagenomes</taxon>
    </lineage>
</organism>
<protein>
    <submittedName>
        <fullName evidence="2">Unannotated protein</fullName>
    </submittedName>
</protein>
<dbReference type="AlphaFoldDB" id="A0A6J7NBV7"/>
<dbReference type="PRINTS" id="PR00332">
    <property type="entry name" value="HISTRIAD"/>
</dbReference>
<dbReference type="GO" id="GO:0003824">
    <property type="term" value="F:catalytic activity"/>
    <property type="evidence" value="ECO:0007669"/>
    <property type="project" value="InterPro"/>
</dbReference>